<dbReference type="Gramene" id="TKW10740">
    <property type="protein sequence ID" value="TKW10740"/>
    <property type="gene ID" value="SEVIR_6G186750v2"/>
</dbReference>
<protein>
    <submittedName>
        <fullName evidence="1">Uncharacterized protein</fullName>
    </submittedName>
</protein>
<organism evidence="1 2">
    <name type="scientific">Setaria viridis</name>
    <name type="common">Green bristlegrass</name>
    <name type="synonym">Setaria italica subsp. viridis</name>
    <dbReference type="NCBI Taxonomy" id="4556"/>
    <lineage>
        <taxon>Eukaryota</taxon>
        <taxon>Viridiplantae</taxon>
        <taxon>Streptophyta</taxon>
        <taxon>Embryophyta</taxon>
        <taxon>Tracheophyta</taxon>
        <taxon>Spermatophyta</taxon>
        <taxon>Magnoliopsida</taxon>
        <taxon>Liliopsida</taxon>
        <taxon>Poales</taxon>
        <taxon>Poaceae</taxon>
        <taxon>PACMAD clade</taxon>
        <taxon>Panicoideae</taxon>
        <taxon>Panicodae</taxon>
        <taxon>Paniceae</taxon>
        <taxon>Cenchrinae</taxon>
        <taxon>Setaria</taxon>
    </lineage>
</organism>
<gene>
    <name evidence="1" type="ORF">SEVIR_6G186750v2</name>
</gene>
<sequence>MFFLYVLVSIRLLLKMLNVDDRALILEYVYG</sequence>
<accession>A0A4U6U523</accession>
<dbReference type="AlphaFoldDB" id="A0A4U6U523"/>
<reference evidence="1" key="1">
    <citation type="submission" date="2019-03" db="EMBL/GenBank/DDBJ databases">
        <title>WGS assembly of Setaria viridis.</title>
        <authorList>
            <person name="Huang P."/>
            <person name="Jenkins J."/>
            <person name="Grimwood J."/>
            <person name="Barry K."/>
            <person name="Healey A."/>
            <person name="Mamidi S."/>
            <person name="Sreedasyam A."/>
            <person name="Shu S."/>
            <person name="Feldman M."/>
            <person name="Wu J."/>
            <person name="Yu Y."/>
            <person name="Chen C."/>
            <person name="Johnson J."/>
            <person name="Rokhsar D."/>
            <person name="Baxter I."/>
            <person name="Schmutz J."/>
            <person name="Brutnell T."/>
            <person name="Kellogg E."/>
        </authorList>
    </citation>
    <scope>NUCLEOTIDE SEQUENCE [LARGE SCALE GENOMIC DNA]</scope>
</reference>
<keyword evidence="2" id="KW-1185">Reference proteome</keyword>
<evidence type="ECO:0000313" key="2">
    <source>
        <dbReference type="Proteomes" id="UP000298652"/>
    </source>
</evidence>
<evidence type="ECO:0000313" key="1">
    <source>
        <dbReference type="EMBL" id="TKW10740.1"/>
    </source>
</evidence>
<proteinExistence type="predicted"/>
<name>A0A4U6U523_SETVI</name>
<dbReference type="Proteomes" id="UP000298652">
    <property type="component" value="Chromosome 6"/>
</dbReference>
<dbReference type="EMBL" id="CM016557">
    <property type="protein sequence ID" value="TKW10740.1"/>
    <property type="molecule type" value="Genomic_DNA"/>
</dbReference>